<evidence type="ECO:0000313" key="12">
    <source>
        <dbReference type="EMBL" id="OKH93387.1"/>
    </source>
</evidence>
<feature type="domain" description="Major facilitator superfamily (MFS) profile" evidence="10">
    <location>
        <begin position="36"/>
        <end position="529"/>
    </location>
</feature>
<name>A0A140E9J8_9ACTN</name>
<feature type="transmembrane region" description="Helical" evidence="9">
    <location>
        <begin position="505"/>
        <end position="525"/>
    </location>
</feature>
<feature type="transmembrane region" description="Helical" evidence="9">
    <location>
        <begin position="102"/>
        <end position="120"/>
    </location>
</feature>
<reference evidence="11" key="2">
    <citation type="journal article" date="2016" name="MBio">
        <title>Strain Prioritization and Genome Mining for Enediyne Natural Products.</title>
        <authorList>
            <person name="Yan X."/>
            <person name="Ge H."/>
            <person name="Huang T."/>
            <person name="Hindra"/>
            <person name="Yang D."/>
            <person name="Teng Q."/>
            <person name="Crnovcic I."/>
            <person name="Li X."/>
            <person name="Rudolf J.D."/>
            <person name="Lohman J.R."/>
            <person name="Gansemans Y."/>
            <person name="Zhu X."/>
            <person name="Huang Y."/>
            <person name="Zhao L.X."/>
            <person name="Jiang Y."/>
            <person name="Van Nieuwerburgh F."/>
            <person name="Rader C."/>
            <person name="Duan Y."/>
            <person name="Shen B."/>
        </authorList>
    </citation>
    <scope>NUCLEOTIDE SEQUENCE</scope>
    <source>
        <strain evidence="11">DCA2648</strain>
    </source>
</reference>
<keyword evidence="7" id="KW-0046">Antibiotic resistance</keyword>
<dbReference type="PANTHER" id="PTHR42718">
    <property type="entry name" value="MAJOR FACILITATOR SUPERFAMILY MULTIDRUG TRANSPORTER MFSC"/>
    <property type="match status" value="1"/>
</dbReference>
<feature type="compositionally biased region" description="Low complexity" evidence="8">
    <location>
        <begin position="8"/>
        <end position="23"/>
    </location>
</feature>
<evidence type="ECO:0000256" key="9">
    <source>
        <dbReference type="SAM" id="Phobius"/>
    </source>
</evidence>
<feature type="transmembrane region" description="Helical" evidence="9">
    <location>
        <begin position="290"/>
        <end position="314"/>
    </location>
</feature>
<reference evidence="12 13" key="1">
    <citation type="submission" date="2015-06" db="EMBL/GenBank/DDBJ databases">
        <title>Cloning and characterization of the uncialamcin biosynthetic gene cluster.</title>
        <authorList>
            <person name="Yan X."/>
            <person name="Huang T."/>
            <person name="Ge H."/>
            <person name="Shen B."/>
        </authorList>
    </citation>
    <scope>NUCLEOTIDE SEQUENCE [LARGE SCALE GENOMIC DNA]</scope>
    <source>
        <strain evidence="12 13">DCA2648</strain>
    </source>
</reference>
<feature type="transmembrane region" description="Helical" evidence="9">
    <location>
        <begin position="382"/>
        <end position="402"/>
    </location>
</feature>
<sequence>MVQDPKQAGRSAGPAGSAAPTAGDRSSNGLRSPWIVLTAVALGTMMEALDGTVVAVANPVIAVDLDTDLSTLQWVTNGYMLAVACVLVTAGKLGDRYGHKKFFLIGMAAFSATSVMAGLADNIGMLIFWRVLQGISGAVLAPSGLAVLKATFPKDRLKVAIGVWSAVGALAMAAGPFIGGVMVDLLNWRWVFFVNLVVGVAAFALGAWAIPAIRPEGAGRSFDLPGVVLLTATLFALVWGIIQVPEHGWGAGRTLGSFAAALVLGTLFVLRERTTAEALLPPSLFRLRAISIGTTALLVGGFAAFGATFYLALYLQQVHGFEPMQAGLGLLPFTVLFGVGAPTGAVLNQRFGPRVPLSLGLSLIAVALLGLSWMTGDSSYHAMWPFLAPLGVGMGMVAPTAIEMIVNSAPSQLTGVASGLQQTALMLGGVLGTAALGSMISARVSTVLPQELADADVPEPLATSLEQMSKVVSQGVVPVPEGTPASAARAAADAGHAAFMEGFQLAMLGGAAFVVVGALLVLLLAPRAEIVADADATPTSDGERDTAAGAETAS</sequence>
<feature type="transmembrane region" description="Helical" evidence="9">
    <location>
        <begin position="222"/>
        <end position="242"/>
    </location>
</feature>
<gene>
    <name evidence="11" type="primary">ucmT1</name>
    <name evidence="12" type="ORF">AB852_17875</name>
</gene>
<evidence type="ECO:0000256" key="3">
    <source>
        <dbReference type="ARBA" id="ARBA00022475"/>
    </source>
</evidence>
<evidence type="ECO:0000256" key="6">
    <source>
        <dbReference type="ARBA" id="ARBA00023136"/>
    </source>
</evidence>
<feature type="region of interest" description="Disordered" evidence="8">
    <location>
        <begin position="1"/>
        <end position="26"/>
    </location>
</feature>
<dbReference type="GO" id="GO:0022857">
    <property type="term" value="F:transmembrane transporter activity"/>
    <property type="evidence" value="ECO:0007669"/>
    <property type="project" value="InterPro"/>
</dbReference>
<feature type="transmembrane region" description="Helical" evidence="9">
    <location>
        <begin position="126"/>
        <end position="147"/>
    </location>
</feature>
<evidence type="ECO:0000259" key="10">
    <source>
        <dbReference type="PROSITE" id="PS50850"/>
    </source>
</evidence>
<dbReference type="AlphaFoldDB" id="A0A140E9J8"/>
<dbReference type="CDD" id="cd17321">
    <property type="entry name" value="MFS_MMR_MDR_like"/>
    <property type="match status" value="1"/>
</dbReference>
<feature type="transmembrane region" description="Helical" evidence="9">
    <location>
        <begin position="159"/>
        <end position="178"/>
    </location>
</feature>
<dbReference type="InterPro" id="IPR004638">
    <property type="entry name" value="EmrB-like"/>
</dbReference>
<feature type="transmembrane region" description="Helical" evidence="9">
    <location>
        <begin position="423"/>
        <end position="442"/>
    </location>
</feature>
<evidence type="ECO:0000256" key="1">
    <source>
        <dbReference type="ARBA" id="ARBA00004651"/>
    </source>
</evidence>
<keyword evidence="4 9" id="KW-0812">Transmembrane</keyword>
<feature type="transmembrane region" description="Helical" evidence="9">
    <location>
        <begin position="248"/>
        <end position="270"/>
    </location>
</feature>
<dbReference type="InterPro" id="IPR020846">
    <property type="entry name" value="MFS_dom"/>
</dbReference>
<protein>
    <submittedName>
        <fullName evidence="11">Tetracenomycin c resistance and export protein</fullName>
    </submittedName>
</protein>
<evidence type="ECO:0000313" key="13">
    <source>
        <dbReference type="Proteomes" id="UP000186455"/>
    </source>
</evidence>
<dbReference type="SUPFAM" id="SSF103473">
    <property type="entry name" value="MFS general substrate transporter"/>
    <property type="match status" value="1"/>
</dbReference>
<dbReference type="GO" id="GO:0046677">
    <property type="term" value="P:response to antibiotic"/>
    <property type="evidence" value="ECO:0007669"/>
    <property type="project" value="UniProtKB-KW"/>
</dbReference>
<feature type="transmembrane region" description="Helical" evidence="9">
    <location>
        <begin position="359"/>
        <end position="376"/>
    </location>
</feature>
<dbReference type="NCBIfam" id="TIGR00711">
    <property type="entry name" value="efflux_EmrB"/>
    <property type="match status" value="1"/>
</dbReference>
<keyword evidence="5 9" id="KW-1133">Transmembrane helix</keyword>
<dbReference type="EMBL" id="LFBV01000004">
    <property type="protein sequence ID" value="OKH93387.1"/>
    <property type="molecule type" value="Genomic_DNA"/>
</dbReference>
<evidence type="ECO:0000256" key="5">
    <source>
        <dbReference type="ARBA" id="ARBA00022989"/>
    </source>
</evidence>
<keyword evidence="6 9" id="KW-0472">Membrane</keyword>
<proteinExistence type="predicted"/>
<keyword evidence="3" id="KW-1003">Cell membrane</keyword>
<dbReference type="GO" id="GO:0005886">
    <property type="term" value="C:plasma membrane"/>
    <property type="evidence" value="ECO:0007669"/>
    <property type="project" value="UniProtKB-SubCell"/>
</dbReference>
<dbReference type="Gene3D" id="1.20.1250.20">
    <property type="entry name" value="MFS general substrate transporter like domains"/>
    <property type="match status" value="1"/>
</dbReference>
<feature type="transmembrane region" description="Helical" evidence="9">
    <location>
        <begin position="34"/>
        <end position="60"/>
    </location>
</feature>
<feature type="transmembrane region" description="Helical" evidence="9">
    <location>
        <begin position="72"/>
        <end position="90"/>
    </location>
</feature>
<dbReference type="RefSeq" id="WP_073789578.1">
    <property type="nucleotide sequence ID" value="NZ_LFBV01000004.1"/>
</dbReference>
<keyword evidence="13" id="KW-1185">Reference proteome</keyword>
<dbReference type="PANTHER" id="PTHR42718:SF42">
    <property type="entry name" value="EXPORT PROTEIN"/>
    <property type="match status" value="1"/>
</dbReference>
<dbReference type="InterPro" id="IPR011701">
    <property type="entry name" value="MFS"/>
</dbReference>
<dbReference type="Pfam" id="PF07690">
    <property type="entry name" value="MFS_1"/>
    <property type="match status" value="1"/>
</dbReference>
<dbReference type="InterPro" id="IPR036259">
    <property type="entry name" value="MFS_trans_sf"/>
</dbReference>
<dbReference type="Gene3D" id="1.20.1720.10">
    <property type="entry name" value="Multidrug resistance protein D"/>
    <property type="match status" value="1"/>
</dbReference>
<feature type="region of interest" description="Disordered" evidence="8">
    <location>
        <begin position="535"/>
        <end position="554"/>
    </location>
</feature>
<evidence type="ECO:0000256" key="2">
    <source>
        <dbReference type="ARBA" id="ARBA00022448"/>
    </source>
</evidence>
<evidence type="ECO:0000256" key="7">
    <source>
        <dbReference type="ARBA" id="ARBA00023251"/>
    </source>
</evidence>
<dbReference type="Proteomes" id="UP000186455">
    <property type="component" value="Unassembled WGS sequence"/>
</dbReference>
<comment type="subcellular location">
    <subcellularLocation>
        <location evidence="1">Cell membrane</location>
        <topology evidence="1">Multi-pass membrane protein</topology>
    </subcellularLocation>
</comment>
<dbReference type="STRING" id="1048205.AB852_17875"/>
<keyword evidence="2" id="KW-0813">Transport</keyword>
<organism evidence="11">
    <name type="scientific">Streptomyces uncialis</name>
    <dbReference type="NCBI Taxonomy" id="1048205"/>
    <lineage>
        <taxon>Bacteria</taxon>
        <taxon>Bacillati</taxon>
        <taxon>Actinomycetota</taxon>
        <taxon>Actinomycetes</taxon>
        <taxon>Kitasatosporales</taxon>
        <taxon>Streptomycetaceae</taxon>
        <taxon>Streptomyces</taxon>
    </lineage>
</organism>
<evidence type="ECO:0000256" key="4">
    <source>
        <dbReference type="ARBA" id="ARBA00022692"/>
    </source>
</evidence>
<evidence type="ECO:0000313" key="11">
    <source>
        <dbReference type="EMBL" id="AMK92567.1"/>
    </source>
</evidence>
<feature type="transmembrane region" description="Helical" evidence="9">
    <location>
        <begin position="190"/>
        <end position="210"/>
    </location>
</feature>
<accession>A0A140E9J8</accession>
<dbReference type="EMBL" id="KT762610">
    <property type="protein sequence ID" value="AMK92567.1"/>
    <property type="molecule type" value="Genomic_DNA"/>
</dbReference>
<dbReference type="PROSITE" id="PS50850">
    <property type="entry name" value="MFS"/>
    <property type="match status" value="1"/>
</dbReference>
<feature type="transmembrane region" description="Helical" evidence="9">
    <location>
        <begin position="326"/>
        <end position="347"/>
    </location>
</feature>
<evidence type="ECO:0000256" key="8">
    <source>
        <dbReference type="SAM" id="MobiDB-lite"/>
    </source>
</evidence>